<reference evidence="1 2" key="1">
    <citation type="submission" date="2018-04" db="EMBL/GenBank/DDBJ databases">
        <title>Genome sequencing of Flavobacterium sp. HYN0048.</title>
        <authorList>
            <person name="Yi H."/>
            <person name="Baek C."/>
        </authorList>
    </citation>
    <scope>NUCLEOTIDE SEQUENCE [LARGE SCALE GENOMIC DNA]</scope>
    <source>
        <strain evidence="1 2">HYN0048</strain>
    </source>
</reference>
<name>A0A2S0RIB4_9FLAO</name>
<sequence>MEKGGSFYKGSSNCVKPLLPAVSILKRYYGFCGISILFSSKPDNNLLPVTNFWEFFTYSFENGF</sequence>
<accession>A0A2S0RIB4</accession>
<evidence type="ECO:0000313" key="2">
    <source>
        <dbReference type="Proteomes" id="UP000244193"/>
    </source>
</evidence>
<dbReference type="EMBL" id="CP028811">
    <property type="protein sequence ID" value="AWA30958.1"/>
    <property type="molecule type" value="Genomic_DNA"/>
</dbReference>
<evidence type="ECO:0000313" key="1">
    <source>
        <dbReference type="EMBL" id="AWA30958.1"/>
    </source>
</evidence>
<dbReference type="AlphaFoldDB" id="A0A2S0RIB4"/>
<gene>
    <name evidence="1" type="ORF">HYN48_13210</name>
</gene>
<dbReference type="Proteomes" id="UP000244193">
    <property type="component" value="Chromosome"/>
</dbReference>
<keyword evidence="2" id="KW-1185">Reference proteome</keyword>
<dbReference type="KEGG" id="fmg:HYN48_13210"/>
<proteinExistence type="predicted"/>
<protein>
    <submittedName>
        <fullName evidence="1">Uncharacterized protein</fullName>
    </submittedName>
</protein>
<organism evidence="1 2">
    <name type="scientific">Flavobacterium magnum</name>
    <dbReference type="NCBI Taxonomy" id="2162713"/>
    <lineage>
        <taxon>Bacteria</taxon>
        <taxon>Pseudomonadati</taxon>
        <taxon>Bacteroidota</taxon>
        <taxon>Flavobacteriia</taxon>
        <taxon>Flavobacteriales</taxon>
        <taxon>Flavobacteriaceae</taxon>
        <taxon>Flavobacterium</taxon>
    </lineage>
</organism>